<protein>
    <submittedName>
        <fullName evidence="2">Uncharacterized protein</fullName>
    </submittedName>
</protein>
<organism evidence="2 3">
    <name type="scientific">Rhizocola hellebori</name>
    <dbReference type="NCBI Taxonomy" id="1392758"/>
    <lineage>
        <taxon>Bacteria</taxon>
        <taxon>Bacillati</taxon>
        <taxon>Actinomycetota</taxon>
        <taxon>Actinomycetes</taxon>
        <taxon>Micromonosporales</taxon>
        <taxon>Micromonosporaceae</taxon>
        <taxon>Rhizocola</taxon>
    </lineage>
</organism>
<feature type="transmembrane region" description="Helical" evidence="1">
    <location>
        <begin position="101"/>
        <end position="121"/>
    </location>
</feature>
<feature type="transmembrane region" description="Helical" evidence="1">
    <location>
        <begin position="7"/>
        <end position="25"/>
    </location>
</feature>
<proteinExistence type="predicted"/>
<dbReference type="EMBL" id="BONY01000076">
    <property type="protein sequence ID" value="GIH09779.1"/>
    <property type="molecule type" value="Genomic_DNA"/>
</dbReference>
<evidence type="ECO:0000313" key="2">
    <source>
        <dbReference type="EMBL" id="GIH09779.1"/>
    </source>
</evidence>
<accession>A0A8J3QF87</accession>
<evidence type="ECO:0000313" key="3">
    <source>
        <dbReference type="Proteomes" id="UP000612899"/>
    </source>
</evidence>
<feature type="transmembrane region" description="Helical" evidence="1">
    <location>
        <begin position="31"/>
        <end position="49"/>
    </location>
</feature>
<dbReference type="Proteomes" id="UP000612899">
    <property type="component" value="Unassembled WGS sequence"/>
</dbReference>
<comment type="caution">
    <text evidence="2">The sequence shown here is derived from an EMBL/GenBank/DDBJ whole genome shotgun (WGS) entry which is preliminary data.</text>
</comment>
<keyword evidence="1" id="KW-0472">Membrane</keyword>
<sequence length="132" mass="14674">MSGDIDAMAPFLVGAAEGMLVATITGDTDEFLFMAMLTWGTGIFASLNYRIQARRSRMALSRQSWTLLKGHPQSNSILISSGFVFTAALWAYWVFVPAQPASWVMSWLAAATVLLFLLSNIPRWNRPMRQPS</sequence>
<dbReference type="AlphaFoldDB" id="A0A8J3QF87"/>
<keyword evidence="1" id="KW-1133">Transmembrane helix</keyword>
<gene>
    <name evidence="2" type="ORF">Rhe02_78460</name>
</gene>
<keyword evidence="1" id="KW-0812">Transmembrane</keyword>
<reference evidence="2" key="1">
    <citation type="submission" date="2021-01" db="EMBL/GenBank/DDBJ databases">
        <title>Whole genome shotgun sequence of Rhizocola hellebori NBRC 109834.</title>
        <authorList>
            <person name="Komaki H."/>
            <person name="Tamura T."/>
        </authorList>
    </citation>
    <scope>NUCLEOTIDE SEQUENCE</scope>
    <source>
        <strain evidence="2">NBRC 109834</strain>
    </source>
</reference>
<feature type="transmembrane region" description="Helical" evidence="1">
    <location>
        <begin position="77"/>
        <end position="95"/>
    </location>
</feature>
<name>A0A8J3QF87_9ACTN</name>
<evidence type="ECO:0000256" key="1">
    <source>
        <dbReference type="SAM" id="Phobius"/>
    </source>
</evidence>
<dbReference type="RefSeq" id="WP_203913509.1">
    <property type="nucleotide sequence ID" value="NZ_BONY01000076.1"/>
</dbReference>
<keyword evidence="3" id="KW-1185">Reference proteome</keyword>